<dbReference type="Pfam" id="PF01473">
    <property type="entry name" value="Choline_bind_1"/>
    <property type="match status" value="1"/>
</dbReference>
<evidence type="ECO:0000256" key="1">
    <source>
        <dbReference type="ARBA" id="ARBA00022737"/>
    </source>
</evidence>
<dbReference type="Pfam" id="PF12733">
    <property type="entry name" value="Cadherin-like"/>
    <property type="match status" value="1"/>
</dbReference>
<evidence type="ECO:0000313" key="7">
    <source>
        <dbReference type="Proteomes" id="UP001519921"/>
    </source>
</evidence>
<proteinExistence type="predicted"/>
<dbReference type="Proteomes" id="UP001519921">
    <property type="component" value="Unassembled WGS sequence"/>
</dbReference>
<organism evidence="6 7">
    <name type="scientific">Clostridium weizhouense</name>
    <dbReference type="NCBI Taxonomy" id="2859781"/>
    <lineage>
        <taxon>Bacteria</taxon>
        <taxon>Bacillati</taxon>
        <taxon>Bacillota</taxon>
        <taxon>Clostridia</taxon>
        <taxon>Eubacteriales</taxon>
        <taxon>Clostridiaceae</taxon>
        <taxon>Clostridium</taxon>
    </lineage>
</organism>
<feature type="domain" description="Cadherin-like beta-sandwich-like" evidence="5">
    <location>
        <begin position="186"/>
        <end position="260"/>
    </location>
</feature>
<feature type="signal peptide" evidence="4">
    <location>
        <begin position="1"/>
        <end position="19"/>
    </location>
</feature>
<feature type="region of interest" description="Disordered" evidence="3">
    <location>
        <begin position="257"/>
        <end position="281"/>
    </location>
</feature>
<dbReference type="EMBL" id="JAHXPT010000006">
    <property type="protein sequence ID" value="MBW6410322.1"/>
    <property type="molecule type" value="Genomic_DNA"/>
</dbReference>
<dbReference type="InterPro" id="IPR025883">
    <property type="entry name" value="Cadherin-like_domain"/>
</dbReference>
<dbReference type="PROSITE" id="PS51170">
    <property type="entry name" value="CW"/>
    <property type="match status" value="2"/>
</dbReference>
<comment type="caution">
    <text evidence="6">The sequence shown here is derived from an EMBL/GenBank/DDBJ whole genome shotgun (WGS) entry which is preliminary data.</text>
</comment>
<evidence type="ECO:0000256" key="4">
    <source>
        <dbReference type="SAM" id="SignalP"/>
    </source>
</evidence>
<dbReference type="InterPro" id="IPR018337">
    <property type="entry name" value="Cell_wall/Cho-bd_repeat"/>
</dbReference>
<evidence type="ECO:0000256" key="2">
    <source>
        <dbReference type="PROSITE-ProRule" id="PRU00591"/>
    </source>
</evidence>
<sequence length="406" mass="46840">MNKIFKRVVATLLTVSAFATIEPAKYINLMTTQAHADEAKTEFKVKEVEVKKSSGSSGLQLYDSKKCKSKDKVDFDEKDSKYYVNIKSGNRVYIDLDVDGDYDYKIKKGSKKYEENEKIPVSSSSTKISIDVWPKDKSESDGKRYTIYVQCDRDRDDDDDDDDDDYDEIYLDRLKVGGETIKLKESKTSYSIDFDKSTSSVKIIAEPEDGDDCKVYIDGKRVDDDDDYKKTVSLKEGKNEFEIKLKEDDDRRTYTLTINRGKSSDKDSDDKESNKETNKPIKADQWITVNGNLVYNDSTGNPIKNSWFLDRNFGTWYLFDAYGYARKGWAYTNGTWYYLNPYTGQMQTGWTYVNGTWYYLNQYSGAMQTGWVYDNGVWYYCNSSGAMLKNTTIGGYRLGWNGAWIR</sequence>
<reference evidence="6 7" key="1">
    <citation type="submission" date="2021-07" db="EMBL/GenBank/DDBJ databases">
        <title>Clostridium weizhouense sp. nov., an anaerobic bacterium isolated from activated sludge of Petroleum wastewater.</title>
        <authorList>
            <person name="Li Q."/>
        </authorList>
    </citation>
    <scope>NUCLEOTIDE SEQUENCE [LARGE SCALE GENOMIC DNA]</scope>
    <source>
        <strain evidence="6 7">YB-6</strain>
    </source>
</reference>
<gene>
    <name evidence="6" type="ORF">KYD98_09460</name>
</gene>
<feature type="chain" id="PRO_5045876156" evidence="4">
    <location>
        <begin position="20"/>
        <end position="406"/>
    </location>
</feature>
<feature type="compositionally biased region" description="Basic and acidic residues" evidence="3">
    <location>
        <begin position="262"/>
        <end position="281"/>
    </location>
</feature>
<name>A0ABS7ANW5_9CLOT</name>
<keyword evidence="1" id="KW-0677">Repeat</keyword>
<keyword evidence="4" id="KW-0732">Signal</keyword>
<feature type="repeat" description="Cell wall-binding" evidence="2">
    <location>
        <begin position="347"/>
        <end position="366"/>
    </location>
</feature>
<dbReference type="Pfam" id="PF19127">
    <property type="entry name" value="Choline_bind_3"/>
    <property type="match status" value="1"/>
</dbReference>
<evidence type="ECO:0000259" key="5">
    <source>
        <dbReference type="Pfam" id="PF12733"/>
    </source>
</evidence>
<evidence type="ECO:0000256" key="3">
    <source>
        <dbReference type="SAM" id="MobiDB-lite"/>
    </source>
</evidence>
<keyword evidence="7" id="KW-1185">Reference proteome</keyword>
<dbReference type="Gene3D" id="2.10.270.10">
    <property type="entry name" value="Cholin Binding"/>
    <property type="match status" value="1"/>
</dbReference>
<dbReference type="RefSeq" id="WP_219779541.1">
    <property type="nucleotide sequence ID" value="NZ_JAHXPT010000006.1"/>
</dbReference>
<accession>A0ABS7ANW5</accession>
<protein>
    <submittedName>
        <fullName evidence="6">Cadherin-like beta sandwich domain-containing protein</fullName>
    </submittedName>
</protein>
<feature type="repeat" description="Cell wall-binding" evidence="2">
    <location>
        <begin position="368"/>
        <end position="387"/>
    </location>
</feature>
<evidence type="ECO:0000313" key="6">
    <source>
        <dbReference type="EMBL" id="MBW6410322.1"/>
    </source>
</evidence>
<dbReference type="SUPFAM" id="SSF69360">
    <property type="entry name" value="Cell wall binding repeat"/>
    <property type="match status" value="1"/>
</dbReference>